<dbReference type="PROSITE" id="PS50275">
    <property type="entry name" value="SAC"/>
    <property type="match status" value="1"/>
</dbReference>
<dbReference type="PROSITE" id="PS51791">
    <property type="entry name" value="HSAC2"/>
    <property type="match status" value="1"/>
</dbReference>
<organism evidence="4 5">
    <name type="scientific">Cerrena zonata</name>
    <dbReference type="NCBI Taxonomy" id="2478898"/>
    <lineage>
        <taxon>Eukaryota</taxon>
        <taxon>Fungi</taxon>
        <taxon>Dikarya</taxon>
        <taxon>Basidiomycota</taxon>
        <taxon>Agaricomycotina</taxon>
        <taxon>Agaricomycetes</taxon>
        <taxon>Polyporales</taxon>
        <taxon>Cerrenaceae</taxon>
        <taxon>Cerrena</taxon>
    </lineage>
</organism>
<dbReference type="AlphaFoldDB" id="A0AAW0GW37"/>
<feature type="domain" description="HSac2" evidence="3">
    <location>
        <begin position="347"/>
        <end position="506"/>
    </location>
</feature>
<feature type="domain" description="SAC" evidence="2">
    <location>
        <begin position="1"/>
        <end position="275"/>
    </location>
</feature>
<evidence type="ECO:0008006" key="6">
    <source>
        <dbReference type="Google" id="ProtNLM"/>
    </source>
</evidence>
<dbReference type="Proteomes" id="UP001385951">
    <property type="component" value="Unassembled WGS sequence"/>
</dbReference>
<protein>
    <recommendedName>
        <fullName evidence="6">SAC domain-containing protein</fullName>
    </recommendedName>
</protein>
<dbReference type="InterPro" id="IPR022158">
    <property type="entry name" value="Inositol_phosphatase"/>
</dbReference>
<keyword evidence="5" id="KW-1185">Reference proteome</keyword>
<dbReference type="Pfam" id="PF02383">
    <property type="entry name" value="Syja_N"/>
    <property type="match status" value="1"/>
</dbReference>
<dbReference type="InterPro" id="IPR002013">
    <property type="entry name" value="SAC_dom"/>
</dbReference>
<dbReference type="Pfam" id="PF12456">
    <property type="entry name" value="hSac2"/>
    <property type="match status" value="1"/>
</dbReference>
<evidence type="ECO:0000259" key="2">
    <source>
        <dbReference type="PROSITE" id="PS50275"/>
    </source>
</evidence>
<evidence type="ECO:0000259" key="3">
    <source>
        <dbReference type="PROSITE" id="PS51791"/>
    </source>
</evidence>
<dbReference type="PANTHER" id="PTHR45662">
    <property type="entry name" value="PHOSPHATIDYLINOSITIDE PHOSPHATASE SAC1"/>
    <property type="match status" value="1"/>
</dbReference>
<proteinExistence type="predicted"/>
<dbReference type="PANTHER" id="PTHR45662:SF7">
    <property type="entry name" value="SACI DOMAIN PROTEIN (AFU_ORTHOLOGUE AFUA_1G15890)"/>
    <property type="match status" value="1"/>
</dbReference>
<feature type="region of interest" description="Disordered" evidence="1">
    <location>
        <begin position="468"/>
        <end position="499"/>
    </location>
</feature>
<dbReference type="InterPro" id="IPR034753">
    <property type="entry name" value="hSac2"/>
</dbReference>
<dbReference type="GO" id="GO:0043812">
    <property type="term" value="F:phosphatidylinositol-4-phosphate phosphatase activity"/>
    <property type="evidence" value="ECO:0007669"/>
    <property type="project" value="TreeGrafter"/>
</dbReference>
<accession>A0AAW0GW37</accession>
<evidence type="ECO:0000313" key="5">
    <source>
        <dbReference type="Proteomes" id="UP001385951"/>
    </source>
</evidence>
<sequence length="612" mass="68805">MQGFYQISSFAVPREPVASEEGDYAMVDYVLISRRSRDRAGLRYQRRGIDDDANVANFVETETIMRVEREGFVNVFGHVQIRGSIPLFWNQTGYSLKPSPTLSPDRTHAQNLDAIRRHFTKTVMRYGPHTIVNLAEQHGKEAVVTNAYREYTSEMDMTDVHYSEYDFHSETKGMKYENISKLIDKMERVFESQAYLWISNNSMMSQQKGVFRVNCIDCLDRTNVVESAFARWVLNRQLGAVALLNPATEYRTDTDIVFNDVWANNGDAISKEYAGTSALKGDFTRTGKRDLTGMLNDGVNSLARMYTSTFGDWFSQAVIDFMLGNRTLTVFSEFLLKLQSTDPSELIRVSKIRAEAIATSVARVLEDGERLLSGWTLLSPSDVNTKVGNRFEEKVLLLTIRALYIISYDYTLEKVKMYTRVPLGDIIGISKGAYILSPLEEASRDPLQNAGFLVRWRNTRQDTRVTSYSIRNSLDLSSPPASPRAPTSPRPAGPPSRRNTALSRILTNAAAPVINDDMTFAAFKALPIDPARSRRDNGSFVEPADELTGATNCKEVVNLMVQAIHKACMDVGNGHEDFVSEADVVSLTEAQRMTSVYSKMEYGVKRLLWLGG</sequence>
<reference evidence="4 5" key="1">
    <citation type="submission" date="2022-09" db="EMBL/GenBank/DDBJ databases">
        <authorList>
            <person name="Palmer J.M."/>
        </authorList>
    </citation>
    <scope>NUCLEOTIDE SEQUENCE [LARGE SCALE GENOMIC DNA]</scope>
    <source>
        <strain evidence="4 5">DSM 7382</strain>
    </source>
</reference>
<name>A0AAW0GW37_9APHY</name>
<gene>
    <name evidence="4" type="ORF">QCA50_003317</name>
</gene>
<dbReference type="GO" id="GO:0005783">
    <property type="term" value="C:endoplasmic reticulum"/>
    <property type="evidence" value="ECO:0007669"/>
    <property type="project" value="TreeGrafter"/>
</dbReference>
<evidence type="ECO:0000256" key="1">
    <source>
        <dbReference type="SAM" id="MobiDB-lite"/>
    </source>
</evidence>
<dbReference type="EMBL" id="JASBNA010000003">
    <property type="protein sequence ID" value="KAK7693745.1"/>
    <property type="molecule type" value="Genomic_DNA"/>
</dbReference>
<comment type="caution">
    <text evidence="4">The sequence shown here is derived from an EMBL/GenBank/DDBJ whole genome shotgun (WGS) entry which is preliminary data.</text>
</comment>
<feature type="compositionally biased region" description="Pro residues" evidence="1">
    <location>
        <begin position="480"/>
        <end position="494"/>
    </location>
</feature>
<evidence type="ECO:0000313" key="4">
    <source>
        <dbReference type="EMBL" id="KAK7693745.1"/>
    </source>
</evidence>
<dbReference type="GO" id="GO:0046856">
    <property type="term" value="P:phosphatidylinositol dephosphorylation"/>
    <property type="evidence" value="ECO:0007669"/>
    <property type="project" value="TreeGrafter"/>
</dbReference>